<keyword evidence="5 6" id="KW-0472">Membrane</keyword>
<protein>
    <submittedName>
        <fullName evidence="8">Threonine/homoserine efflux transporter RhtA</fullName>
    </submittedName>
</protein>
<dbReference type="STRING" id="655355.SAMN05216283_1183"/>
<dbReference type="InterPro" id="IPR050638">
    <property type="entry name" value="AA-Vitamin_Transporters"/>
</dbReference>
<feature type="domain" description="EamA" evidence="7">
    <location>
        <begin position="7"/>
        <end position="140"/>
    </location>
</feature>
<comment type="similarity">
    <text evidence="2">Belongs to the EamA transporter family.</text>
</comment>
<evidence type="ECO:0000256" key="1">
    <source>
        <dbReference type="ARBA" id="ARBA00004141"/>
    </source>
</evidence>
<dbReference type="PANTHER" id="PTHR32322:SF2">
    <property type="entry name" value="EAMA DOMAIN-CONTAINING PROTEIN"/>
    <property type="match status" value="1"/>
</dbReference>
<dbReference type="AlphaFoldDB" id="A0A1I2M2G4"/>
<keyword evidence="4 6" id="KW-1133">Transmembrane helix</keyword>
<evidence type="ECO:0000256" key="3">
    <source>
        <dbReference type="ARBA" id="ARBA00022692"/>
    </source>
</evidence>
<reference evidence="8 9" key="1">
    <citation type="submission" date="2016-10" db="EMBL/GenBank/DDBJ databases">
        <authorList>
            <person name="de Groot N.N."/>
        </authorList>
    </citation>
    <scope>NUCLEOTIDE SEQUENCE [LARGE SCALE GENOMIC DNA]</scope>
    <source>
        <strain evidence="8 9">CGMCC 1.9156</strain>
    </source>
</reference>
<dbReference type="PANTHER" id="PTHR32322">
    <property type="entry name" value="INNER MEMBRANE TRANSPORTER"/>
    <property type="match status" value="1"/>
</dbReference>
<comment type="subcellular location">
    <subcellularLocation>
        <location evidence="1">Membrane</location>
        <topology evidence="1">Multi-pass membrane protein</topology>
    </subcellularLocation>
</comment>
<organism evidence="8 9">
    <name type="scientific">Sunxiuqinia elliptica</name>
    <dbReference type="NCBI Taxonomy" id="655355"/>
    <lineage>
        <taxon>Bacteria</taxon>
        <taxon>Pseudomonadati</taxon>
        <taxon>Bacteroidota</taxon>
        <taxon>Bacteroidia</taxon>
        <taxon>Marinilabiliales</taxon>
        <taxon>Prolixibacteraceae</taxon>
        <taxon>Sunxiuqinia</taxon>
    </lineage>
</organism>
<feature type="domain" description="EamA" evidence="7">
    <location>
        <begin position="151"/>
        <end position="286"/>
    </location>
</feature>
<feature type="transmembrane region" description="Helical" evidence="6">
    <location>
        <begin position="181"/>
        <end position="201"/>
    </location>
</feature>
<evidence type="ECO:0000256" key="4">
    <source>
        <dbReference type="ARBA" id="ARBA00022989"/>
    </source>
</evidence>
<evidence type="ECO:0000256" key="6">
    <source>
        <dbReference type="SAM" id="Phobius"/>
    </source>
</evidence>
<dbReference type="EMBL" id="FONW01000018">
    <property type="protein sequence ID" value="SFF84899.1"/>
    <property type="molecule type" value="Genomic_DNA"/>
</dbReference>
<accession>A0A1I2M2G4</accession>
<feature type="transmembrane region" description="Helical" evidence="6">
    <location>
        <begin position="127"/>
        <end position="144"/>
    </location>
</feature>
<feature type="transmembrane region" description="Helical" evidence="6">
    <location>
        <begin position="94"/>
        <end position="118"/>
    </location>
</feature>
<feature type="transmembrane region" description="Helical" evidence="6">
    <location>
        <begin position="213"/>
        <end position="233"/>
    </location>
</feature>
<feature type="transmembrane region" description="Helical" evidence="6">
    <location>
        <begin position="39"/>
        <end position="57"/>
    </location>
</feature>
<name>A0A1I2M2G4_9BACT</name>
<evidence type="ECO:0000256" key="5">
    <source>
        <dbReference type="ARBA" id="ARBA00023136"/>
    </source>
</evidence>
<dbReference type="InterPro" id="IPR000620">
    <property type="entry name" value="EamA_dom"/>
</dbReference>
<sequence>MISSTSKGTVMILLSAIFFGLMPFFALKTYAEGLDVNNLLLYRYTFAFILIALFCLYKRISIRISRKQFMHLLMAALVGTMMTTYTLFKSYQYISSGLASTLHFVYPIITLALAAILFKERFTARKFLALLLSIAGIGILAIGTGEELNLVGILWALVSGVLYAIYIISMSHPELKKLNSFTATFWIFGITALLFLMQGLASNNIIVEFTPKALFYTLNLSIWSSFVAVVLFFNGLKRIGPGNASLLSTLEPLTGVVVGVLVFHETLDLKSLLAMLLILGSVFTVVQHKAAPKGDLPATEPVWKTTLKRNQRLVAILLLLKGTKKRGL</sequence>
<dbReference type="GO" id="GO:0016020">
    <property type="term" value="C:membrane"/>
    <property type="evidence" value="ECO:0007669"/>
    <property type="project" value="UniProtKB-SubCell"/>
</dbReference>
<dbReference type="Pfam" id="PF00892">
    <property type="entry name" value="EamA"/>
    <property type="match status" value="2"/>
</dbReference>
<proteinExistence type="inferred from homology"/>
<feature type="transmembrane region" description="Helical" evidence="6">
    <location>
        <begin position="69"/>
        <end position="88"/>
    </location>
</feature>
<evidence type="ECO:0000313" key="9">
    <source>
        <dbReference type="Proteomes" id="UP000198964"/>
    </source>
</evidence>
<gene>
    <name evidence="8" type="ORF">SAMN05216283_1183</name>
</gene>
<evidence type="ECO:0000313" key="8">
    <source>
        <dbReference type="EMBL" id="SFF84899.1"/>
    </source>
</evidence>
<feature type="transmembrane region" description="Helical" evidence="6">
    <location>
        <begin position="9"/>
        <end position="27"/>
    </location>
</feature>
<feature type="transmembrane region" description="Helical" evidence="6">
    <location>
        <begin position="150"/>
        <end position="169"/>
    </location>
</feature>
<dbReference type="InterPro" id="IPR037185">
    <property type="entry name" value="EmrE-like"/>
</dbReference>
<evidence type="ECO:0000259" key="7">
    <source>
        <dbReference type="Pfam" id="PF00892"/>
    </source>
</evidence>
<evidence type="ECO:0000256" key="2">
    <source>
        <dbReference type="ARBA" id="ARBA00007362"/>
    </source>
</evidence>
<dbReference type="Proteomes" id="UP000198964">
    <property type="component" value="Unassembled WGS sequence"/>
</dbReference>
<dbReference type="SUPFAM" id="SSF103481">
    <property type="entry name" value="Multidrug resistance efflux transporter EmrE"/>
    <property type="match status" value="2"/>
</dbReference>
<keyword evidence="3 6" id="KW-0812">Transmembrane</keyword>
<keyword evidence="9" id="KW-1185">Reference proteome</keyword>